<proteinExistence type="predicted"/>
<dbReference type="AlphaFoldDB" id="A0A292PXX0"/>
<dbReference type="Proteomes" id="UP001412239">
    <property type="component" value="Unassembled WGS sequence"/>
</dbReference>
<gene>
    <name evidence="1" type="ORF">GSTUAT00004597001</name>
</gene>
<protein>
    <submittedName>
        <fullName evidence="1">Uncharacterized protein</fullName>
    </submittedName>
</protein>
<reference evidence="1" key="1">
    <citation type="submission" date="2015-10" db="EMBL/GenBank/DDBJ databases">
        <authorList>
            <person name="Regsiter A."/>
            <person name="william w."/>
        </authorList>
    </citation>
    <scope>NUCLEOTIDE SEQUENCE</scope>
    <source>
        <strain evidence="1">Montdore</strain>
    </source>
</reference>
<name>A0A292PXX0_9PEZI</name>
<evidence type="ECO:0000313" key="2">
    <source>
        <dbReference type="Proteomes" id="UP001412239"/>
    </source>
</evidence>
<organism evidence="1 2">
    <name type="scientific">Tuber aestivum</name>
    <name type="common">summer truffle</name>
    <dbReference type="NCBI Taxonomy" id="59557"/>
    <lineage>
        <taxon>Eukaryota</taxon>
        <taxon>Fungi</taxon>
        <taxon>Dikarya</taxon>
        <taxon>Ascomycota</taxon>
        <taxon>Pezizomycotina</taxon>
        <taxon>Pezizomycetes</taxon>
        <taxon>Pezizales</taxon>
        <taxon>Tuberaceae</taxon>
        <taxon>Tuber</taxon>
    </lineage>
</organism>
<evidence type="ECO:0000313" key="1">
    <source>
        <dbReference type="EMBL" id="CUS11320.1"/>
    </source>
</evidence>
<dbReference type="EMBL" id="LN891025">
    <property type="protein sequence ID" value="CUS11320.1"/>
    <property type="molecule type" value="Genomic_DNA"/>
</dbReference>
<sequence>MDEMVFRNSSDRGMLSVTFLLHDLRLNRSIRLHWSSFSTIATLRKSLRKDWMKWRQGLPRRSKTLSLGWSETVKFVARWMSDLSTVLIELSLVEVRTLQVAE</sequence>
<keyword evidence="2" id="KW-1185">Reference proteome</keyword>
<accession>A0A292PXX0</accession>